<comment type="caution">
    <text evidence="1">The sequence shown here is derived from an EMBL/GenBank/DDBJ whole genome shotgun (WGS) entry which is preliminary data.</text>
</comment>
<sequence>HVAADPIEESEFVADTYAFAAVGGDEWYDYGNPKGKAGQTLQSHLVFKYPVLPVNGGMSMGES</sequence>
<protein>
    <submittedName>
        <fullName evidence="1">Uncharacterized protein</fullName>
    </submittedName>
</protein>
<dbReference type="AlphaFoldDB" id="A0A6G1F6B6"/>
<dbReference type="Proteomes" id="UP000479710">
    <property type="component" value="Unassembled WGS sequence"/>
</dbReference>
<evidence type="ECO:0000313" key="2">
    <source>
        <dbReference type="Proteomes" id="UP000479710"/>
    </source>
</evidence>
<name>A0A6G1F6B6_9ORYZ</name>
<evidence type="ECO:0000313" key="1">
    <source>
        <dbReference type="EMBL" id="KAF0932457.1"/>
    </source>
</evidence>
<gene>
    <name evidence="1" type="ORF">E2562_010363</name>
</gene>
<accession>A0A6G1F6B6</accession>
<dbReference type="EMBL" id="SPHZ02000001">
    <property type="protein sequence ID" value="KAF0932457.1"/>
    <property type="molecule type" value="Genomic_DNA"/>
</dbReference>
<feature type="non-terminal residue" evidence="1">
    <location>
        <position position="1"/>
    </location>
</feature>
<reference evidence="1 2" key="1">
    <citation type="submission" date="2019-11" db="EMBL/GenBank/DDBJ databases">
        <title>Whole genome sequence of Oryza granulata.</title>
        <authorList>
            <person name="Li W."/>
        </authorList>
    </citation>
    <scope>NUCLEOTIDE SEQUENCE [LARGE SCALE GENOMIC DNA]</scope>
    <source>
        <strain evidence="2">cv. Menghai</strain>
        <tissue evidence="1">Leaf</tissue>
    </source>
</reference>
<proteinExistence type="predicted"/>
<feature type="non-terminal residue" evidence="1">
    <location>
        <position position="63"/>
    </location>
</feature>
<keyword evidence="2" id="KW-1185">Reference proteome</keyword>
<organism evidence="1 2">
    <name type="scientific">Oryza meyeriana var. granulata</name>
    <dbReference type="NCBI Taxonomy" id="110450"/>
    <lineage>
        <taxon>Eukaryota</taxon>
        <taxon>Viridiplantae</taxon>
        <taxon>Streptophyta</taxon>
        <taxon>Embryophyta</taxon>
        <taxon>Tracheophyta</taxon>
        <taxon>Spermatophyta</taxon>
        <taxon>Magnoliopsida</taxon>
        <taxon>Liliopsida</taxon>
        <taxon>Poales</taxon>
        <taxon>Poaceae</taxon>
        <taxon>BOP clade</taxon>
        <taxon>Oryzoideae</taxon>
        <taxon>Oryzeae</taxon>
        <taxon>Oryzinae</taxon>
        <taxon>Oryza</taxon>
        <taxon>Oryza meyeriana</taxon>
    </lineage>
</organism>